<name>A0A5Q2F7D8_9ACTN</name>
<dbReference type="SUPFAM" id="SSF46785">
    <property type="entry name" value="Winged helix' DNA-binding domain"/>
    <property type="match status" value="1"/>
</dbReference>
<organism evidence="8 9">
    <name type="scientific">Raineyella fluvialis</name>
    <dbReference type="NCBI Taxonomy" id="2662261"/>
    <lineage>
        <taxon>Bacteria</taxon>
        <taxon>Bacillati</taxon>
        <taxon>Actinomycetota</taxon>
        <taxon>Actinomycetes</taxon>
        <taxon>Propionibacteriales</taxon>
        <taxon>Propionibacteriaceae</taxon>
        <taxon>Raineyella</taxon>
    </lineage>
</organism>
<dbReference type="GO" id="GO:0003677">
    <property type="term" value="F:DNA binding"/>
    <property type="evidence" value="ECO:0007669"/>
    <property type="project" value="UniProtKB-KW"/>
</dbReference>
<evidence type="ECO:0000313" key="8">
    <source>
        <dbReference type="EMBL" id="QGF22391.1"/>
    </source>
</evidence>
<keyword evidence="4" id="KW-0238">DNA-binding</keyword>
<evidence type="ECO:0000313" key="9">
    <source>
        <dbReference type="Proteomes" id="UP000386847"/>
    </source>
</evidence>
<dbReference type="InterPro" id="IPR014036">
    <property type="entry name" value="DeoR-like_C"/>
</dbReference>
<keyword evidence="5" id="KW-0804">Transcription</keyword>
<protein>
    <recommendedName>
        <fullName evidence="1">Lactose phosphotransferase system repressor</fullName>
    </recommendedName>
</protein>
<dbReference type="PRINTS" id="PR00037">
    <property type="entry name" value="HTHLACR"/>
</dbReference>
<dbReference type="PROSITE" id="PS51000">
    <property type="entry name" value="HTH_DEOR_2"/>
    <property type="match status" value="1"/>
</dbReference>
<dbReference type="SMART" id="SM00420">
    <property type="entry name" value="HTH_DEOR"/>
    <property type="match status" value="1"/>
</dbReference>
<evidence type="ECO:0000256" key="3">
    <source>
        <dbReference type="ARBA" id="ARBA00023015"/>
    </source>
</evidence>
<dbReference type="GO" id="GO:0003700">
    <property type="term" value="F:DNA-binding transcription factor activity"/>
    <property type="evidence" value="ECO:0007669"/>
    <property type="project" value="InterPro"/>
</dbReference>
<dbReference type="AlphaFoldDB" id="A0A5Q2F7D8"/>
<reference evidence="8 9" key="1">
    <citation type="submission" date="2019-10" db="EMBL/GenBank/DDBJ databases">
        <title>Genomic analysis of Raineyella sp. CBA3103.</title>
        <authorList>
            <person name="Roh S.W."/>
        </authorList>
    </citation>
    <scope>NUCLEOTIDE SEQUENCE [LARGE SCALE GENOMIC DNA]</scope>
    <source>
        <strain evidence="8 9">CBA3103</strain>
    </source>
</reference>
<dbReference type="SMART" id="SM01134">
    <property type="entry name" value="DeoRC"/>
    <property type="match status" value="1"/>
</dbReference>
<keyword evidence="9" id="KW-1185">Reference proteome</keyword>
<dbReference type="EMBL" id="CP045725">
    <property type="protein sequence ID" value="QGF22391.1"/>
    <property type="molecule type" value="Genomic_DNA"/>
</dbReference>
<keyword evidence="3" id="KW-0805">Transcription regulation</keyword>
<dbReference type="InterPro" id="IPR001034">
    <property type="entry name" value="DeoR_HTH"/>
</dbReference>
<dbReference type="InterPro" id="IPR037171">
    <property type="entry name" value="NagB/RpiA_transferase-like"/>
</dbReference>
<dbReference type="Gene3D" id="1.10.10.10">
    <property type="entry name" value="Winged helix-like DNA-binding domain superfamily/Winged helix DNA-binding domain"/>
    <property type="match status" value="1"/>
</dbReference>
<evidence type="ECO:0000256" key="2">
    <source>
        <dbReference type="ARBA" id="ARBA00022491"/>
    </source>
</evidence>
<gene>
    <name evidence="8" type="ORF">Rai3103_00360</name>
</gene>
<dbReference type="InterPro" id="IPR036390">
    <property type="entry name" value="WH_DNA-bd_sf"/>
</dbReference>
<comment type="function">
    <text evidence="6">Repressor of the lactose catabolism operon. Galactose-6-phosphate is the inducer.</text>
</comment>
<dbReference type="PANTHER" id="PTHR30363:SF4">
    <property type="entry name" value="GLYCEROL-3-PHOSPHATE REGULON REPRESSOR"/>
    <property type="match status" value="1"/>
</dbReference>
<evidence type="ECO:0000259" key="7">
    <source>
        <dbReference type="PROSITE" id="PS51000"/>
    </source>
</evidence>
<accession>A0A5Q2F7D8</accession>
<evidence type="ECO:0000256" key="5">
    <source>
        <dbReference type="ARBA" id="ARBA00023163"/>
    </source>
</evidence>
<sequence>MTIEAGAGAARPSGDKQPTKAARLAYISAAVRREGFVNVEDLADSLNVSRMTVHRDLDELQSLGTLRKVRGGASAQRSTRFESDLQYRLASAVEEKRRMAAVAAELANGGDVVLVDDSTSALAVVPRLGQRGPMTVITNFLPAMQALVGHPEISLIALGGLYEERYAAFLGVLCENNLADLYADVLFASTSALRDTVLYHQDQRVVTAKQAMIRAAGRRVLLLDHSKIGQGALHRLGDIADFTHVVVDDLVPKEVIRRLADTGVEVLIG</sequence>
<dbReference type="KEGG" id="rain:Rai3103_00360"/>
<dbReference type="RefSeq" id="WP_153570901.1">
    <property type="nucleotide sequence ID" value="NZ_CP045725.1"/>
</dbReference>
<keyword evidence="2" id="KW-0678">Repressor</keyword>
<dbReference type="SUPFAM" id="SSF100950">
    <property type="entry name" value="NagB/RpiA/CoA transferase-like"/>
    <property type="match status" value="1"/>
</dbReference>
<dbReference type="PROSITE" id="PS00894">
    <property type="entry name" value="HTH_DEOR_1"/>
    <property type="match status" value="1"/>
</dbReference>
<evidence type="ECO:0000256" key="1">
    <source>
        <dbReference type="ARBA" id="ARBA00021390"/>
    </source>
</evidence>
<feature type="domain" description="HTH deoR-type" evidence="7">
    <location>
        <begin position="20"/>
        <end position="75"/>
    </location>
</feature>
<evidence type="ECO:0000256" key="4">
    <source>
        <dbReference type="ARBA" id="ARBA00023125"/>
    </source>
</evidence>
<proteinExistence type="predicted"/>
<dbReference type="InterPro" id="IPR050313">
    <property type="entry name" value="Carb_Metab_HTH_regulators"/>
</dbReference>
<dbReference type="InterPro" id="IPR036388">
    <property type="entry name" value="WH-like_DNA-bd_sf"/>
</dbReference>
<dbReference type="Pfam" id="PF08220">
    <property type="entry name" value="HTH_DeoR"/>
    <property type="match status" value="1"/>
</dbReference>
<evidence type="ECO:0000256" key="6">
    <source>
        <dbReference type="ARBA" id="ARBA00024937"/>
    </source>
</evidence>
<dbReference type="InterPro" id="IPR018356">
    <property type="entry name" value="Tscrpt_reg_HTH_DeoR_CS"/>
</dbReference>
<dbReference type="Proteomes" id="UP000386847">
    <property type="component" value="Chromosome"/>
</dbReference>
<dbReference type="PANTHER" id="PTHR30363">
    <property type="entry name" value="HTH-TYPE TRANSCRIPTIONAL REGULATOR SRLR-RELATED"/>
    <property type="match status" value="1"/>
</dbReference>
<dbReference type="Pfam" id="PF00455">
    <property type="entry name" value="DeoRC"/>
    <property type="match status" value="1"/>
</dbReference>